<feature type="transmembrane region" description="Helical" evidence="1">
    <location>
        <begin position="72"/>
        <end position="100"/>
    </location>
</feature>
<organism evidence="2 3">
    <name type="scientific">Halococcus salifodinae DSM 8989</name>
    <dbReference type="NCBI Taxonomy" id="1227456"/>
    <lineage>
        <taxon>Archaea</taxon>
        <taxon>Methanobacteriati</taxon>
        <taxon>Methanobacteriota</taxon>
        <taxon>Stenosarchaea group</taxon>
        <taxon>Halobacteria</taxon>
        <taxon>Halobacteriales</taxon>
        <taxon>Halococcaceae</taxon>
        <taxon>Halococcus</taxon>
    </lineage>
</organism>
<dbReference type="RefSeq" id="WP_005042482.1">
    <property type="nucleotide sequence ID" value="NZ_AOME01000051.1"/>
</dbReference>
<reference evidence="2 3" key="1">
    <citation type="journal article" date="2014" name="PLoS Genet.">
        <title>Phylogenetically driven sequencing of extremely halophilic archaea reveals strategies for static and dynamic osmo-response.</title>
        <authorList>
            <person name="Becker E.A."/>
            <person name="Seitzer P.M."/>
            <person name="Tritt A."/>
            <person name="Larsen D."/>
            <person name="Krusor M."/>
            <person name="Yao A.I."/>
            <person name="Wu D."/>
            <person name="Madern D."/>
            <person name="Eisen J.A."/>
            <person name="Darling A.E."/>
            <person name="Facciotti M.T."/>
        </authorList>
    </citation>
    <scope>NUCLEOTIDE SEQUENCE [LARGE SCALE GENOMIC DNA]</scope>
    <source>
        <strain evidence="2 3">DSM 8989</strain>
    </source>
</reference>
<dbReference type="Pfam" id="PF17647">
    <property type="entry name" value="DUF5518"/>
    <property type="match status" value="1"/>
</dbReference>
<feature type="transmembrane region" description="Helical" evidence="1">
    <location>
        <begin position="42"/>
        <end position="60"/>
    </location>
</feature>
<keyword evidence="1" id="KW-0812">Transmembrane</keyword>
<dbReference type="AlphaFoldDB" id="M0N9I8"/>
<dbReference type="Proteomes" id="UP000011625">
    <property type="component" value="Unassembled WGS sequence"/>
</dbReference>
<proteinExistence type="predicted"/>
<comment type="caution">
    <text evidence="2">The sequence shown here is derived from an EMBL/GenBank/DDBJ whole genome shotgun (WGS) entry which is preliminary data.</text>
</comment>
<keyword evidence="1" id="KW-0472">Membrane</keyword>
<evidence type="ECO:0000313" key="2">
    <source>
        <dbReference type="EMBL" id="EMA53320.1"/>
    </source>
</evidence>
<evidence type="ECO:0000256" key="1">
    <source>
        <dbReference type="SAM" id="Phobius"/>
    </source>
</evidence>
<keyword evidence="1" id="KW-1133">Transmembrane helix</keyword>
<name>M0N9I8_9EURY</name>
<dbReference type="OrthoDB" id="343058at2157"/>
<feature type="transmembrane region" description="Helical" evidence="1">
    <location>
        <begin position="14"/>
        <end position="36"/>
    </location>
</feature>
<sequence length="147" mass="14992">MSSSLVRTHTLPPAWRYAVIGALASLPLAVVVNWFPYSEGDFAGGIMIFGAFIAGLIAPTRSAEPDAAGFRTGVLAGAVGILAPIAAAAGTAIENAVLAWPTTAEMVFFVGASAVILCLAPVFGLVCGRVGGWTAKRVATRWTADAS</sequence>
<dbReference type="InterPro" id="IPR040493">
    <property type="entry name" value="DUF5518"/>
</dbReference>
<dbReference type="EMBL" id="AOME01000051">
    <property type="protein sequence ID" value="EMA53320.1"/>
    <property type="molecule type" value="Genomic_DNA"/>
</dbReference>
<protein>
    <recommendedName>
        <fullName evidence="4">DUF5518 domain-containing protein</fullName>
    </recommendedName>
</protein>
<keyword evidence="3" id="KW-1185">Reference proteome</keyword>
<gene>
    <name evidence="2" type="ORF">C450_08397</name>
</gene>
<evidence type="ECO:0000313" key="3">
    <source>
        <dbReference type="Proteomes" id="UP000011625"/>
    </source>
</evidence>
<accession>M0N9I8</accession>
<feature type="transmembrane region" description="Helical" evidence="1">
    <location>
        <begin position="106"/>
        <end position="127"/>
    </location>
</feature>
<evidence type="ECO:0008006" key="4">
    <source>
        <dbReference type="Google" id="ProtNLM"/>
    </source>
</evidence>